<organism evidence="1 2">
    <name type="scientific">Limnoraphis robusta CS-951</name>
    <dbReference type="NCBI Taxonomy" id="1637645"/>
    <lineage>
        <taxon>Bacteria</taxon>
        <taxon>Bacillati</taxon>
        <taxon>Cyanobacteriota</taxon>
        <taxon>Cyanophyceae</taxon>
        <taxon>Oscillatoriophycideae</taxon>
        <taxon>Oscillatoriales</taxon>
        <taxon>Sirenicapillariaceae</taxon>
        <taxon>Limnoraphis</taxon>
    </lineage>
</organism>
<evidence type="ECO:0000313" key="2">
    <source>
        <dbReference type="Proteomes" id="UP000033607"/>
    </source>
</evidence>
<dbReference type="PATRIC" id="fig|1637645.4.peg.4179"/>
<sequence length="491" mass="57844">MNKRENIVQKFSTFLSFGDRQFTWQADPQLEQQMKRLVESDPEAKEEFWARCFLKTLREVSPPESSKEAEAIACSQTLEISTFITARHLSAYLQEACLWAAKKSYHKYKLLRHKYPLEEYFQIASSFANLPAKLFKNFNLEQPESNIIAYAKTAIFRFIRDKIYQQNLEAKSEKFGDYGLLKNLTFKELKSALISQGIAELEIDLYGLAWQSFNKNYQAQKEFSKRHLKPPEPEDLKQITDDYNRRLNQLDLPRIVVNEDKIQEMLATCIKAARNYRTKQFCPLEECNNISDLTLTPWDIIVQEEERQQVQLLVSKLFTAIPETGKIMLILWQGLNLTQSEIATVMKSKYPELQKQYQVARHLANYNKNIFKNFTQEWNQAHPNNPINCEQDLERIKAALHDCFQSHCQDLLHSILEPTSHQFHCAEDCLICQQKAHKIQFKKHRRKTFKQKKAFVKAFASQLKINFNLPEDSIQPVYQKVFDFVDRWLIY</sequence>
<protein>
    <submittedName>
        <fullName evidence="1">Uncharacterized protein</fullName>
    </submittedName>
</protein>
<accession>A0A0F5YH27</accession>
<proteinExistence type="predicted"/>
<comment type="caution">
    <text evidence="1">The sequence shown here is derived from an EMBL/GenBank/DDBJ whole genome shotgun (WGS) entry which is preliminary data.</text>
</comment>
<reference evidence="1 2" key="1">
    <citation type="submission" date="2015-06" db="EMBL/GenBank/DDBJ databases">
        <title>Draft genome assembly of filamentous brackish cyanobacterium Limnoraphis robusta strain CS-951.</title>
        <authorList>
            <person name="Willis A."/>
            <person name="Parks M."/>
            <person name="Burford M.A."/>
        </authorList>
    </citation>
    <scope>NUCLEOTIDE SEQUENCE [LARGE SCALE GENOMIC DNA]</scope>
    <source>
        <strain evidence="1 2">CS-951</strain>
    </source>
</reference>
<dbReference type="EMBL" id="LATL02000212">
    <property type="protein sequence ID" value="KKD38038.1"/>
    <property type="molecule type" value="Genomic_DNA"/>
</dbReference>
<dbReference type="Proteomes" id="UP000033607">
    <property type="component" value="Unassembled WGS sequence"/>
</dbReference>
<gene>
    <name evidence="1" type="ORF">WN50_11065</name>
</gene>
<dbReference type="OrthoDB" id="527295at2"/>
<name>A0A0F5YH27_9CYAN</name>
<evidence type="ECO:0000313" key="1">
    <source>
        <dbReference type="EMBL" id="KKD38038.1"/>
    </source>
</evidence>
<dbReference type="RefSeq" id="WP_046278597.1">
    <property type="nucleotide sequence ID" value="NZ_LATL02000212.1"/>
</dbReference>
<dbReference type="AlphaFoldDB" id="A0A0F5YH27"/>